<feature type="transmembrane region" description="Helical" evidence="6">
    <location>
        <begin position="211"/>
        <end position="231"/>
    </location>
</feature>
<keyword evidence="3 6" id="KW-0812">Transmembrane</keyword>
<protein>
    <recommendedName>
        <fullName evidence="7">ABC3 transporter permease C-terminal domain-containing protein</fullName>
    </recommendedName>
</protein>
<reference evidence="9" key="1">
    <citation type="journal article" date="2019" name="Int. J. Syst. Evol. Microbiol.">
        <title>The Global Catalogue of Microorganisms (GCM) 10K type strain sequencing project: providing services to taxonomists for standard genome sequencing and annotation.</title>
        <authorList>
            <consortium name="The Broad Institute Genomics Platform"/>
            <consortium name="The Broad Institute Genome Sequencing Center for Infectious Disease"/>
            <person name="Wu L."/>
            <person name="Ma J."/>
        </authorList>
    </citation>
    <scope>NUCLEOTIDE SEQUENCE [LARGE SCALE GENOMIC DNA]</scope>
    <source>
        <strain evidence="9">JCM 17125</strain>
    </source>
</reference>
<keyword evidence="2" id="KW-1003">Cell membrane</keyword>
<comment type="caution">
    <text evidence="8">The sequence shown here is derived from an EMBL/GenBank/DDBJ whole genome shotgun (WGS) entry which is preliminary data.</text>
</comment>
<name>A0ABP7E9G6_9MICO</name>
<feature type="transmembrane region" description="Helical" evidence="6">
    <location>
        <begin position="328"/>
        <end position="350"/>
    </location>
</feature>
<evidence type="ECO:0000256" key="1">
    <source>
        <dbReference type="ARBA" id="ARBA00004651"/>
    </source>
</evidence>
<dbReference type="Proteomes" id="UP001501468">
    <property type="component" value="Unassembled WGS sequence"/>
</dbReference>
<evidence type="ECO:0000256" key="6">
    <source>
        <dbReference type="SAM" id="Phobius"/>
    </source>
</evidence>
<feature type="transmembrane region" description="Helical" evidence="6">
    <location>
        <begin position="238"/>
        <end position="258"/>
    </location>
</feature>
<keyword evidence="5 6" id="KW-0472">Membrane</keyword>
<proteinExistence type="predicted"/>
<keyword evidence="4 6" id="KW-1133">Transmembrane helix</keyword>
<evidence type="ECO:0000313" key="8">
    <source>
        <dbReference type="EMBL" id="GAA3714951.1"/>
    </source>
</evidence>
<accession>A0ABP7E9G6</accession>
<sequence length="443" mass="45603">MRAATGLWWRLRSAGAADNRVPGVLAAVSFTVATAALLACVAGLRAFEARNPPPPGGLQGPLTDQAALGNLYVTLAWVATTCMVIPILTLGGVAARLAIARRDQRLAALRLTGATSGQVTLMTLAEAAAQALVGAVAGVVLYLAALPLVARLSFQGRPFELRELVLPLWQTLAVVAAVVVVAIVSGASSLARVAVSPLGVAARTSPKRLSVLRLLVALAAGAGWVLVITPMKEPQRMMIVLVLGAVILAVNAVGPWVVMVAGRLAARVAPTASTLLAARRIADDPKSTWRAVGALGLAVVVVGFTSLAQVDEPRSPLEAYLADDLGTGALVTLVIITIVGATSTGVVQAARVLDQREQYRALALAGTSERSLHRARALEVALPLTMTISLSAGFVLVLMLPFTNAIDAALVVRFVVTSAVAGAVVLASVLASRSLVRTASRVV</sequence>
<feature type="transmembrane region" description="Helical" evidence="6">
    <location>
        <begin position="166"/>
        <end position="191"/>
    </location>
</feature>
<keyword evidence="9" id="KW-1185">Reference proteome</keyword>
<dbReference type="EMBL" id="BAABDC010000006">
    <property type="protein sequence ID" value="GAA3714951.1"/>
    <property type="molecule type" value="Genomic_DNA"/>
</dbReference>
<comment type="subcellular location">
    <subcellularLocation>
        <location evidence="1">Cell membrane</location>
        <topology evidence="1">Multi-pass membrane protein</topology>
    </subcellularLocation>
</comment>
<feature type="transmembrane region" description="Helical" evidence="6">
    <location>
        <begin position="21"/>
        <end position="47"/>
    </location>
</feature>
<dbReference type="InterPro" id="IPR003838">
    <property type="entry name" value="ABC3_permease_C"/>
</dbReference>
<feature type="transmembrane region" description="Helical" evidence="6">
    <location>
        <begin position="380"/>
        <end position="402"/>
    </location>
</feature>
<dbReference type="Pfam" id="PF02687">
    <property type="entry name" value="FtsX"/>
    <property type="match status" value="1"/>
</dbReference>
<dbReference type="RefSeq" id="WP_344949399.1">
    <property type="nucleotide sequence ID" value="NZ_BAABDC010000006.1"/>
</dbReference>
<evidence type="ECO:0000313" key="9">
    <source>
        <dbReference type="Proteomes" id="UP001501468"/>
    </source>
</evidence>
<feature type="transmembrane region" description="Helical" evidence="6">
    <location>
        <begin position="67"/>
        <end position="95"/>
    </location>
</feature>
<evidence type="ECO:0000259" key="7">
    <source>
        <dbReference type="Pfam" id="PF02687"/>
    </source>
</evidence>
<feature type="transmembrane region" description="Helical" evidence="6">
    <location>
        <begin position="408"/>
        <end position="431"/>
    </location>
</feature>
<organism evidence="8 9">
    <name type="scientific">Terrabacter ginsenosidimutans</name>
    <dbReference type="NCBI Taxonomy" id="490575"/>
    <lineage>
        <taxon>Bacteria</taxon>
        <taxon>Bacillati</taxon>
        <taxon>Actinomycetota</taxon>
        <taxon>Actinomycetes</taxon>
        <taxon>Micrococcales</taxon>
        <taxon>Intrasporangiaceae</taxon>
        <taxon>Terrabacter</taxon>
    </lineage>
</organism>
<feature type="transmembrane region" description="Helical" evidence="6">
    <location>
        <begin position="131"/>
        <end position="154"/>
    </location>
</feature>
<gene>
    <name evidence="8" type="ORF">GCM10022399_34460</name>
</gene>
<feature type="transmembrane region" description="Helical" evidence="6">
    <location>
        <begin position="289"/>
        <end position="308"/>
    </location>
</feature>
<feature type="domain" description="ABC3 transporter permease C-terminal" evidence="7">
    <location>
        <begin position="94"/>
        <end position="193"/>
    </location>
</feature>
<evidence type="ECO:0000256" key="2">
    <source>
        <dbReference type="ARBA" id="ARBA00022475"/>
    </source>
</evidence>
<evidence type="ECO:0000256" key="4">
    <source>
        <dbReference type="ARBA" id="ARBA00022989"/>
    </source>
</evidence>
<evidence type="ECO:0000256" key="5">
    <source>
        <dbReference type="ARBA" id="ARBA00023136"/>
    </source>
</evidence>
<evidence type="ECO:0000256" key="3">
    <source>
        <dbReference type="ARBA" id="ARBA00022692"/>
    </source>
</evidence>